<dbReference type="SUPFAM" id="SSF53067">
    <property type="entry name" value="Actin-like ATPase domain"/>
    <property type="match status" value="2"/>
</dbReference>
<feature type="compositionally biased region" description="Low complexity" evidence="32">
    <location>
        <begin position="1895"/>
        <end position="1906"/>
    </location>
</feature>
<dbReference type="FunFam" id="2.10.110.10:FF:000006">
    <property type="entry name" value="LIM homeobox transcription factor 1-beta"/>
    <property type="match status" value="1"/>
</dbReference>
<evidence type="ECO:0000256" key="16">
    <source>
        <dbReference type="ARBA" id="ARBA00022833"/>
    </source>
</evidence>
<evidence type="ECO:0000256" key="10">
    <source>
        <dbReference type="ARBA" id="ARBA00022679"/>
    </source>
</evidence>
<keyword evidence="21 33" id="KW-0472">Membrane</keyword>
<comment type="pathway">
    <text evidence="4">Protein modification; protein glycosylation.</text>
</comment>
<feature type="coiled-coil region" evidence="31">
    <location>
        <begin position="1197"/>
        <end position="1231"/>
    </location>
</feature>
<comment type="similarity">
    <text evidence="6">Belongs to the actin family. ARP2 subfamily.</text>
</comment>
<feature type="transmembrane region" description="Helical" evidence="33">
    <location>
        <begin position="1029"/>
        <end position="1048"/>
    </location>
</feature>
<comment type="similarity">
    <text evidence="5">Belongs to the ALG6/ALG8 glucosyltransferase family.</text>
</comment>
<dbReference type="PRINTS" id="PR00190">
    <property type="entry name" value="ACTIN"/>
</dbReference>
<keyword evidence="23" id="KW-0009">Actin-binding</keyword>
<dbReference type="InterPro" id="IPR001781">
    <property type="entry name" value="Znf_LIM"/>
</dbReference>
<dbReference type="GO" id="GO:0005634">
    <property type="term" value="C:nucleus"/>
    <property type="evidence" value="ECO:0007669"/>
    <property type="project" value="UniProtKB-SubCell"/>
</dbReference>
<dbReference type="Pfam" id="PF00412">
    <property type="entry name" value="LIM"/>
    <property type="match status" value="2"/>
</dbReference>
<evidence type="ECO:0000256" key="19">
    <source>
        <dbReference type="ARBA" id="ARBA00023038"/>
    </source>
</evidence>
<dbReference type="Proteomes" id="UP000675881">
    <property type="component" value="Chromosome 9"/>
</dbReference>
<dbReference type="Pfam" id="PF00022">
    <property type="entry name" value="Actin"/>
    <property type="match status" value="1"/>
</dbReference>
<feature type="transmembrane region" description="Helical" evidence="33">
    <location>
        <begin position="960"/>
        <end position="979"/>
    </location>
</feature>
<evidence type="ECO:0000256" key="14">
    <source>
        <dbReference type="ARBA" id="ARBA00022741"/>
    </source>
</evidence>
<organism evidence="34 35">
    <name type="scientific">Lepeophtheirus salmonis</name>
    <name type="common">Salmon louse</name>
    <name type="synonym">Caligus salmonis</name>
    <dbReference type="NCBI Taxonomy" id="72036"/>
    <lineage>
        <taxon>Eukaryota</taxon>
        <taxon>Metazoa</taxon>
        <taxon>Ecdysozoa</taxon>
        <taxon>Arthropoda</taxon>
        <taxon>Crustacea</taxon>
        <taxon>Multicrustacea</taxon>
        <taxon>Hexanauplia</taxon>
        <taxon>Copepoda</taxon>
        <taxon>Siphonostomatoida</taxon>
        <taxon>Caligidae</taxon>
        <taxon>Lepeophtheirus</taxon>
    </lineage>
</organism>
<dbReference type="CDD" id="cd10220">
    <property type="entry name" value="ASKHA_NBD_Arp2"/>
    <property type="match status" value="1"/>
</dbReference>
<evidence type="ECO:0000256" key="21">
    <source>
        <dbReference type="ARBA" id="ARBA00023136"/>
    </source>
</evidence>
<dbReference type="GO" id="GO:0003779">
    <property type="term" value="F:actin binding"/>
    <property type="evidence" value="ECO:0007669"/>
    <property type="project" value="UniProtKB-KW"/>
</dbReference>
<evidence type="ECO:0000256" key="20">
    <source>
        <dbReference type="ARBA" id="ARBA00023125"/>
    </source>
</evidence>
<feature type="region of interest" description="Disordered" evidence="32">
    <location>
        <begin position="1268"/>
        <end position="1290"/>
    </location>
</feature>
<dbReference type="CDD" id="cd00086">
    <property type="entry name" value="homeodomain"/>
    <property type="match status" value="1"/>
</dbReference>
<dbReference type="Gene3D" id="3.90.640.10">
    <property type="entry name" value="Actin, Chain A, domain 4"/>
    <property type="match status" value="1"/>
</dbReference>
<dbReference type="InterPro" id="IPR049594">
    <property type="entry name" value="Lhx3/4-like_LIM2"/>
</dbReference>
<evidence type="ECO:0000256" key="13">
    <source>
        <dbReference type="ARBA" id="ARBA00022737"/>
    </source>
</evidence>
<feature type="coiled-coil region" evidence="31">
    <location>
        <begin position="1303"/>
        <end position="1377"/>
    </location>
</feature>
<dbReference type="InterPro" id="IPR020902">
    <property type="entry name" value="Actin/actin-like_CS"/>
</dbReference>
<feature type="compositionally biased region" description="Basic and acidic residues" evidence="32">
    <location>
        <begin position="240"/>
        <end position="250"/>
    </location>
</feature>
<dbReference type="GO" id="GO:0005856">
    <property type="term" value="C:cytoskeleton"/>
    <property type="evidence" value="ECO:0007669"/>
    <property type="project" value="UniProtKB-SubCell"/>
</dbReference>
<dbReference type="InterPro" id="IPR017970">
    <property type="entry name" value="Homeobox_CS"/>
</dbReference>
<dbReference type="SMART" id="SM00132">
    <property type="entry name" value="LIM"/>
    <property type="match status" value="2"/>
</dbReference>
<accession>A0A7R8D8J0</accession>
<dbReference type="PANTHER" id="PTHR12413:SF1">
    <property type="entry name" value="DOLICHYL PYROPHOSPHATE MAN9GLCNAC2 ALPHA-1,3-GLUCOSYLTRANSFERASE"/>
    <property type="match status" value="1"/>
</dbReference>
<dbReference type="Gene3D" id="1.10.287.1490">
    <property type="match status" value="1"/>
</dbReference>
<keyword evidence="18 33" id="KW-1133">Transmembrane helix</keyword>
<evidence type="ECO:0000256" key="27">
    <source>
        <dbReference type="ARBA" id="ARBA00033252"/>
    </source>
</evidence>
<evidence type="ECO:0000313" key="35">
    <source>
        <dbReference type="Proteomes" id="UP000675881"/>
    </source>
</evidence>
<feature type="transmembrane region" description="Helical" evidence="33">
    <location>
        <begin position="1101"/>
        <end position="1120"/>
    </location>
</feature>
<dbReference type="PROSITE" id="PS00478">
    <property type="entry name" value="LIM_DOMAIN_1"/>
    <property type="match status" value="2"/>
</dbReference>
<dbReference type="InterPro" id="IPR004000">
    <property type="entry name" value="Actin"/>
</dbReference>
<evidence type="ECO:0000256" key="9">
    <source>
        <dbReference type="ARBA" id="ARBA00022676"/>
    </source>
</evidence>
<evidence type="ECO:0000256" key="18">
    <source>
        <dbReference type="ARBA" id="ARBA00022989"/>
    </source>
</evidence>
<dbReference type="PANTHER" id="PTHR12413">
    <property type="entry name" value="DOLICHYL GLYCOSYLTRANSFERASE"/>
    <property type="match status" value="1"/>
</dbReference>
<dbReference type="Gene3D" id="2.10.110.10">
    <property type="entry name" value="Cysteine Rich Protein"/>
    <property type="match status" value="2"/>
</dbReference>
<dbReference type="EC" id="2.4.1.267" evidence="7"/>
<keyword evidence="14" id="KW-0547">Nucleotide-binding</keyword>
<dbReference type="GO" id="GO:0003677">
    <property type="term" value="F:DNA binding"/>
    <property type="evidence" value="ECO:0007669"/>
    <property type="project" value="UniProtKB-UniRule"/>
</dbReference>
<keyword evidence="19 29" id="KW-0440">LIM domain</keyword>
<keyword evidence="20 28" id="KW-0238">DNA-binding</keyword>
<dbReference type="GO" id="GO:0008270">
    <property type="term" value="F:zinc ion binding"/>
    <property type="evidence" value="ECO:0007669"/>
    <property type="project" value="InterPro"/>
</dbReference>
<evidence type="ECO:0000256" key="7">
    <source>
        <dbReference type="ARBA" id="ARBA00011937"/>
    </source>
</evidence>
<evidence type="ECO:0000256" key="32">
    <source>
        <dbReference type="SAM" id="MobiDB-lite"/>
    </source>
</evidence>
<feature type="DNA-binding region" description="Homeobox" evidence="28">
    <location>
        <begin position="157"/>
        <end position="216"/>
    </location>
</feature>
<evidence type="ECO:0000256" key="3">
    <source>
        <dbReference type="ARBA" id="ARBA00004477"/>
    </source>
</evidence>
<reference evidence="34" key="1">
    <citation type="submission" date="2021-02" db="EMBL/GenBank/DDBJ databases">
        <authorList>
            <person name="Bekaert M."/>
        </authorList>
    </citation>
    <scope>NUCLEOTIDE SEQUENCE</scope>
    <source>
        <strain evidence="34">IoA-00</strain>
    </source>
</reference>
<keyword evidence="31" id="KW-0175">Coiled coil</keyword>
<proteinExistence type="inferred from homology"/>
<dbReference type="Gene3D" id="1.10.10.60">
    <property type="entry name" value="Homeodomain-like"/>
    <property type="match status" value="1"/>
</dbReference>
<feature type="transmembrane region" description="Helical" evidence="33">
    <location>
        <begin position="1080"/>
        <end position="1095"/>
    </location>
</feature>
<dbReference type="SUPFAM" id="SSF57716">
    <property type="entry name" value="Glucocorticoid receptor-like (DNA-binding domain)"/>
    <property type="match status" value="2"/>
</dbReference>
<dbReference type="InterPro" id="IPR001356">
    <property type="entry name" value="HD"/>
</dbReference>
<keyword evidence="8" id="KW-0963">Cytoplasm</keyword>
<dbReference type="InterPro" id="IPR009057">
    <property type="entry name" value="Homeodomain-like_sf"/>
</dbReference>
<evidence type="ECO:0000256" key="11">
    <source>
        <dbReference type="ARBA" id="ARBA00022692"/>
    </source>
</evidence>
<dbReference type="FunFam" id="2.10.110.10:FF:000032">
    <property type="entry name" value="LIM/homeobox protein Lhx3"/>
    <property type="match status" value="1"/>
</dbReference>
<keyword evidence="9" id="KW-0328">Glycosyltransferase</keyword>
<comment type="subcellular location">
    <subcellularLocation>
        <location evidence="2">Cytoplasm</location>
        <location evidence="2">Cytoskeleton</location>
    </subcellularLocation>
    <subcellularLocation>
        <location evidence="3">Endoplasmic reticulum membrane</location>
        <topology evidence="3">Multi-pass membrane protein</topology>
    </subcellularLocation>
    <subcellularLocation>
        <location evidence="1 28 30">Nucleus</location>
    </subcellularLocation>
</comment>
<evidence type="ECO:0000256" key="6">
    <source>
        <dbReference type="ARBA" id="ARBA00010121"/>
    </source>
</evidence>
<keyword evidence="17" id="KW-0067">ATP-binding</keyword>
<feature type="compositionally biased region" description="Basic and acidic residues" evidence="32">
    <location>
        <begin position="1882"/>
        <end position="1894"/>
    </location>
</feature>
<dbReference type="PROSITE" id="PS00027">
    <property type="entry name" value="HOMEOBOX_1"/>
    <property type="match status" value="1"/>
</dbReference>
<keyword evidence="25 28" id="KW-0539">Nucleus</keyword>
<evidence type="ECO:0000256" key="22">
    <source>
        <dbReference type="ARBA" id="ARBA00023155"/>
    </source>
</evidence>
<dbReference type="InterPro" id="IPR043129">
    <property type="entry name" value="ATPase_NBD"/>
</dbReference>
<name>A0A7R8D8J0_LEPSM</name>
<dbReference type="PROSITE" id="PS50023">
    <property type="entry name" value="LIM_DOMAIN_2"/>
    <property type="match status" value="2"/>
</dbReference>
<feature type="compositionally biased region" description="Low complexity" evidence="32">
    <location>
        <begin position="1277"/>
        <end position="1286"/>
    </location>
</feature>
<feature type="region of interest" description="Disordered" evidence="32">
    <location>
        <begin position="227"/>
        <end position="252"/>
    </location>
</feature>
<dbReference type="GO" id="GO:0005789">
    <property type="term" value="C:endoplasmic reticulum membrane"/>
    <property type="evidence" value="ECO:0007669"/>
    <property type="project" value="UniProtKB-SubCell"/>
</dbReference>
<keyword evidence="11 33" id="KW-0812">Transmembrane</keyword>
<dbReference type="InterPro" id="IPR004856">
    <property type="entry name" value="Glyco_trans_ALG6/ALG8"/>
</dbReference>
<evidence type="ECO:0000256" key="29">
    <source>
        <dbReference type="PROSITE-ProRule" id="PRU00125"/>
    </source>
</evidence>
<dbReference type="SMART" id="SM00268">
    <property type="entry name" value="ACTIN"/>
    <property type="match status" value="1"/>
</dbReference>
<dbReference type="CDD" id="cd09376">
    <property type="entry name" value="LIM2_Lhx3_Lhx4"/>
    <property type="match status" value="1"/>
</dbReference>
<evidence type="ECO:0000256" key="33">
    <source>
        <dbReference type="SAM" id="Phobius"/>
    </source>
</evidence>
<keyword evidence="15" id="KW-0256">Endoplasmic reticulum</keyword>
<protein>
    <recommendedName>
        <fullName evidence="7">dolichyl-P-Glc:Man9GlcNAc2-PP-dolichol alpha-1,3-glucosyltransferase</fullName>
        <ecNumber evidence="7">2.4.1.267</ecNumber>
    </recommendedName>
    <alternativeName>
        <fullName evidence="27">Asparagine-linked glycosylation protein 6 homolog</fullName>
    </alternativeName>
    <alternativeName>
        <fullName evidence="26">Dol-P-Glc:Man(9)GlcNAc(2)-PP-Dol alpha-1,3-glucosyltransferase</fullName>
    </alternativeName>
</protein>
<dbReference type="Pfam" id="PF00046">
    <property type="entry name" value="Homeodomain"/>
    <property type="match status" value="1"/>
</dbReference>
<feature type="transmembrane region" description="Helical" evidence="33">
    <location>
        <begin position="846"/>
        <end position="868"/>
    </location>
</feature>
<evidence type="ECO:0000256" key="4">
    <source>
        <dbReference type="ARBA" id="ARBA00004922"/>
    </source>
</evidence>
<keyword evidence="35" id="KW-1185">Reference proteome</keyword>
<dbReference type="FunFam" id="3.90.640.10:FF:000005">
    <property type="entry name" value="Actin-related protein 2"/>
    <property type="match status" value="1"/>
</dbReference>
<evidence type="ECO:0000256" key="15">
    <source>
        <dbReference type="ARBA" id="ARBA00022824"/>
    </source>
</evidence>
<dbReference type="EMBL" id="HG994588">
    <property type="protein sequence ID" value="CAF3036939.1"/>
    <property type="molecule type" value="Genomic_DNA"/>
</dbReference>
<evidence type="ECO:0000256" key="8">
    <source>
        <dbReference type="ARBA" id="ARBA00022490"/>
    </source>
</evidence>
<evidence type="ECO:0000313" key="34">
    <source>
        <dbReference type="EMBL" id="CAF3036939.1"/>
    </source>
</evidence>
<dbReference type="FunFam" id="1.10.10.60:FF:000219">
    <property type="entry name" value="LIM/homeobox protein Lhx3"/>
    <property type="match status" value="1"/>
</dbReference>
<evidence type="ECO:0000256" key="28">
    <source>
        <dbReference type="PROSITE-ProRule" id="PRU00108"/>
    </source>
</evidence>
<evidence type="ECO:0000256" key="24">
    <source>
        <dbReference type="ARBA" id="ARBA00023212"/>
    </source>
</evidence>
<evidence type="ECO:0000256" key="5">
    <source>
        <dbReference type="ARBA" id="ARBA00008715"/>
    </source>
</evidence>
<keyword evidence="12 29" id="KW-0479">Metal-binding</keyword>
<dbReference type="GO" id="GO:0000981">
    <property type="term" value="F:DNA-binding transcription factor activity, RNA polymerase II-specific"/>
    <property type="evidence" value="ECO:0007669"/>
    <property type="project" value="InterPro"/>
</dbReference>
<dbReference type="Gene3D" id="3.30.420.40">
    <property type="match status" value="2"/>
</dbReference>
<keyword evidence="24" id="KW-0206">Cytoskeleton</keyword>
<evidence type="ECO:0000256" key="1">
    <source>
        <dbReference type="ARBA" id="ARBA00004123"/>
    </source>
</evidence>
<feature type="region of interest" description="Disordered" evidence="32">
    <location>
        <begin position="1882"/>
        <end position="1906"/>
    </location>
</feature>
<feature type="coiled-coil region" evidence="31">
    <location>
        <begin position="1422"/>
        <end position="1500"/>
    </location>
</feature>
<keyword evidence="13" id="KW-0677">Repeat</keyword>
<evidence type="ECO:0000256" key="30">
    <source>
        <dbReference type="RuleBase" id="RU000682"/>
    </source>
</evidence>
<evidence type="ECO:0000256" key="17">
    <source>
        <dbReference type="ARBA" id="ARBA00022840"/>
    </source>
</evidence>
<dbReference type="PROSITE" id="PS50071">
    <property type="entry name" value="HOMEOBOX_2"/>
    <property type="match status" value="1"/>
</dbReference>
<dbReference type="OrthoDB" id="6351470at2759"/>
<dbReference type="SMART" id="SM00389">
    <property type="entry name" value="HOX"/>
    <property type="match status" value="1"/>
</dbReference>
<evidence type="ECO:0000256" key="26">
    <source>
        <dbReference type="ARBA" id="ARBA00032921"/>
    </source>
</evidence>
<keyword evidence="22 28" id="KW-0371">Homeobox</keyword>
<dbReference type="SUPFAM" id="SSF46689">
    <property type="entry name" value="Homeodomain-like"/>
    <property type="match status" value="1"/>
</dbReference>
<dbReference type="GO" id="GO:0042281">
    <property type="term" value="F:dolichyl pyrophosphate Man9GlcNAc2 alpha-1,3-glucosyltransferase activity"/>
    <property type="evidence" value="ECO:0007669"/>
    <property type="project" value="UniProtKB-EC"/>
</dbReference>
<dbReference type="Pfam" id="PF03155">
    <property type="entry name" value="Alg6_Alg8"/>
    <property type="match status" value="1"/>
</dbReference>
<evidence type="ECO:0000256" key="23">
    <source>
        <dbReference type="ARBA" id="ARBA00023203"/>
    </source>
</evidence>
<dbReference type="GO" id="GO:0005524">
    <property type="term" value="F:ATP binding"/>
    <property type="evidence" value="ECO:0007669"/>
    <property type="project" value="UniProtKB-KW"/>
</dbReference>
<dbReference type="UniPathway" id="UPA00378"/>
<dbReference type="FunFam" id="3.30.420.40:FF:000050">
    <property type="entry name" value="Actin, alpha skeletal muscle"/>
    <property type="match status" value="1"/>
</dbReference>
<evidence type="ECO:0000256" key="25">
    <source>
        <dbReference type="ARBA" id="ARBA00023242"/>
    </source>
</evidence>
<evidence type="ECO:0000256" key="31">
    <source>
        <dbReference type="SAM" id="Coils"/>
    </source>
</evidence>
<sequence length="1906" mass="218655">MDSNGSNTNGSTEVLLALLSQNKSLGASIPKCAGCGLLILDKFILKILDKNWHSKCLRCNQCGIQLKEKCFLKNNDVFCKDDFFSRKYGPKCGQCGTGIPPSDVIRRAQDFVYHLECFICTICCKKLDTGDEYYLMEDKKLLCKYDYESARNSVDGNKRPRTTITARQMEVLKEAYKNSPKPARHIREQLAQDTGLDMRVVQVWFQNRRAKEKKRLKKDAGRARWGQYFQGLKPSSSPPLDKRDSDRDSELDLDYNQGYNMDSNDSFASGCNIVLEPGHDVLPEFTSSEEHSISGAYFGPNTKLSDSGNTGIIYMSNSANDSDIYPDNGDFPPSPESWYIKYWSGSSSLSQKEEGVIMDSQGRRLVVCDNGTGFVKCGFAGKNLPTHVFPSLWMTSWWGEKVSKLRSMLEVSYPMENGMVRNWEDMKHLWDYTFGPEKLNITPSESKILLTEPPMNPKRNREKMVEVMFEEYGFNGLFVAIQAILTLYSQGLLTGIVVDSGDGVTHICPVCRGFDLPHLTRRLDIAGRDVTRYLIKLLLLRGYSFNHTADFETVRILKEKLCYMGYDIAKEEKLARETTFLVERYTLPDGRVINVGGERFEAPEALFQPHLINVEGPGMAELLFNCIQAADIDMRSDLYKHIVLSGGSTMYPGLPSRLERELRQLYLERVLKGDTSRLAKYKMRVEVPPTRQNSVFIGGAILANIMKDRDNFWIEKSEYEEKGESVINKLAYKIELRMNHLILGLFGLLLRASVSVWPHSGKGSPPMYGDYEAQRHWQEVTLNLPISSWYAPGVKGNELNYWGLDYPPLTAYHSYLNGLFARDVLNQSHYVELEKSRGMESPDHILYMRSTVLFADLIILLPALYYAFKGNLLGFGMLITYPGLILIDNGHFQYNNISLGLFIMAVNCIMRSHDLLGSFLFVCALCYKQMELYHALPFFFYLLGSSLKKESFPMGSLKKLIQIGVIVLGSFALIWFPFIDPQQEFKSLKQVIFRIFPLARGVFEDKVANFWCSLNLFIKVKTIYSQEELMKICAIVTGFVVLPSNVHLFLRPNLRNFLCSLSVTSLGFFLFSFQVHEKSILLAVIPSLIWIYSTRRDSSNAHLIATWLSVISIFSMLPLLKRDGMTMAQPPPSGGGHSYSSLRERLDEMGYFQSFLPECLPLVEALFNDLLTTTHTLKLHKDKLNAINSSPSNSEESVQYEKKEEDLKNKIRDLEALNSHALNVVSTLQEESLEKSRKLLKLESNKARVVEKNLPSMKPKMEITCYVKENKRKLPPSSSSSTSSSSNEKKFIHIPKEGTLDIVKMFERKNKILNDLIFKAEEELLSQKQRISELEDQLKRSSRSVHENYHPKSSSYISKILKDNAALREKIKSLEVNPVKSSSCIKSACHHLHHQHRDEENKENFKSRSQVHKHMEDQHVHIHELEDQLRSSLDEIRELKLRIAHLQTSKKSFKDKVEILQAQQKVLVDSKDASKVNELVNFMEKQRNIYRDNVHELLEQLNIEGTANKIIPPSKTFVKEVDVIDGICKECRGKKLLSKKEKNDLISRLEEQTSQIKEKECLITSGKDKIEEWKQRAMSATSLEGITQECQYLQTELRSSRDKVVHLSQELRIKDDHLKTLSDEKDEIICLLDDKTICLEKLKEEKMQMINDLNQLDSEKVSTDHRVAHAMSQLNAIQLELKTHQREKDEFRGKFEREKTVEKEEAQSRESDIKSHIQKYINEVKRIEELLSLCEKERSELLEQYRRLSSDVSTAESYGRRLETQVVSLEMDLKSRETELNAAETRLRNLEKDLAEMSLSNENYRLQLASFTVRADLAESELKESRNQQSWINKDLSNVHDLAVELLNKISEQESEINSMSNEIDKLRSELIFLRKEYHEERAKTKNLEGKLSEYSRPGSSSSTYS</sequence>
<evidence type="ECO:0000256" key="2">
    <source>
        <dbReference type="ARBA" id="ARBA00004245"/>
    </source>
</evidence>
<keyword evidence="16 29" id="KW-0862">Zinc</keyword>
<evidence type="ECO:0000256" key="12">
    <source>
        <dbReference type="ARBA" id="ARBA00022723"/>
    </source>
</evidence>
<keyword evidence="10" id="KW-0808">Transferase</keyword>
<dbReference type="PROSITE" id="PS01132">
    <property type="entry name" value="ACTINS_ACT_LIKE"/>
    <property type="match status" value="1"/>
</dbReference>
<gene>
    <name evidence="34" type="ORF">LSAA_14535</name>
</gene>